<name>A0A1G5R5K3_9RHOB</name>
<dbReference type="Pfam" id="PF07509">
    <property type="entry name" value="DUF1523"/>
    <property type="match status" value="1"/>
</dbReference>
<keyword evidence="1" id="KW-0472">Membrane</keyword>
<evidence type="ECO:0000313" key="3">
    <source>
        <dbReference type="Proteomes" id="UP000198767"/>
    </source>
</evidence>
<feature type="transmembrane region" description="Helical" evidence="1">
    <location>
        <begin position="7"/>
        <end position="24"/>
    </location>
</feature>
<accession>A0A1G5R5K3</accession>
<evidence type="ECO:0000313" key="2">
    <source>
        <dbReference type="EMBL" id="SCZ69365.1"/>
    </source>
</evidence>
<dbReference type="EMBL" id="FMWG01000009">
    <property type="protein sequence ID" value="SCZ69365.1"/>
    <property type="molecule type" value="Genomic_DNA"/>
</dbReference>
<proteinExistence type="predicted"/>
<dbReference type="InterPro" id="IPR011088">
    <property type="entry name" value="Phage_phiNM3_A0EWY4"/>
</dbReference>
<dbReference type="Proteomes" id="UP000198767">
    <property type="component" value="Unassembled WGS sequence"/>
</dbReference>
<dbReference type="RefSeq" id="WP_090219938.1">
    <property type="nucleotide sequence ID" value="NZ_CANLDO010000008.1"/>
</dbReference>
<keyword evidence="1" id="KW-0812">Transmembrane</keyword>
<dbReference type="STRING" id="1156985.SAMN04488118_10938"/>
<keyword evidence="3" id="KW-1185">Reference proteome</keyword>
<gene>
    <name evidence="2" type="ORF">SAMN04488118_10938</name>
</gene>
<dbReference type="OrthoDB" id="5354324at2"/>
<feature type="transmembrane region" description="Helical" evidence="1">
    <location>
        <begin position="151"/>
        <end position="169"/>
    </location>
</feature>
<keyword evidence="1" id="KW-1133">Transmembrane helix</keyword>
<dbReference type="AlphaFoldDB" id="A0A1G5R5K3"/>
<sequence length="210" mass="25056">MGYVRWIIFLMFWSGIAAVLHYTLPQYDVVRIVNTYEERIELNDWTRAFWSRPDAQSAAVQNRDVQFIQAVRPNGDAIVYRNEDTGWSWPPYFKFDTANLYTQANDAISTKDAPEWVAIRHYGWRSQFLTVFPNAVSLSDVAAPEVKPRNWFNIIFLIGFSAVAWAVWVRWRRFRIRRVEPIVEHIEDDLWAAGNALRDRRNRLREWFRR</sequence>
<protein>
    <recommendedName>
        <fullName evidence="4">DUF1523 domain-containing protein</fullName>
    </recommendedName>
</protein>
<evidence type="ECO:0000256" key="1">
    <source>
        <dbReference type="SAM" id="Phobius"/>
    </source>
</evidence>
<reference evidence="2 3" key="1">
    <citation type="submission" date="2016-10" db="EMBL/GenBank/DDBJ databases">
        <authorList>
            <person name="de Groot N.N."/>
        </authorList>
    </citation>
    <scope>NUCLEOTIDE SEQUENCE [LARGE SCALE GENOMIC DNA]</scope>
    <source>
        <strain evidence="2 3">U95</strain>
    </source>
</reference>
<evidence type="ECO:0008006" key="4">
    <source>
        <dbReference type="Google" id="ProtNLM"/>
    </source>
</evidence>
<organism evidence="2 3">
    <name type="scientific">Epibacterium ulvae</name>
    <dbReference type="NCBI Taxonomy" id="1156985"/>
    <lineage>
        <taxon>Bacteria</taxon>
        <taxon>Pseudomonadati</taxon>
        <taxon>Pseudomonadota</taxon>
        <taxon>Alphaproteobacteria</taxon>
        <taxon>Rhodobacterales</taxon>
        <taxon>Roseobacteraceae</taxon>
        <taxon>Epibacterium</taxon>
    </lineage>
</organism>